<evidence type="ECO:0000313" key="1">
    <source>
        <dbReference type="EMBL" id="QDH87692.1"/>
    </source>
</evidence>
<dbReference type="EMBL" id="MN033558">
    <property type="protein sequence ID" value="QDH87692.1"/>
    <property type="molecule type" value="Genomic_RNA"/>
</dbReference>
<gene>
    <name evidence="1" type="ORF">H1Bulk28FD59_000004</name>
</gene>
<accession>A0A514D260</accession>
<proteinExistence type="predicted"/>
<sequence length="56" mass="6434">MTTKELEALLKSADISAGQRKLINDVLFWMKIMNVNDSQKVTDKITAIRIQEQINE</sequence>
<reference evidence="1" key="1">
    <citation type="submission" date="2019-05" db="EMBL/GenBank/DDBJ databases">
        <title>Metatranscriptomic reconstruction reveals RNA viruses with the potential to shape carbon cycling in soil.</title>
        <authorList>
            <person name="Starr E.P."/>
            <person name="Nuccio E."/>
            <person name="Pett-Ridge J."/>
            <person name="Banfield J.F."/>
            <person name="Firestone M.K."/>
        </authorList>
    </citation>
    <scope>NUCLEOTIDE SEQUENCE</scope>
    <source>
        <strain evidence="1">H1_Bulk_28_FD_scaffold_59</strain>
    </source>
</reference>
<protein>
    <submittedName>
        <fullName evidence="1">Uncharacterized protein</fullName>
    </submittedName>
</protein>
<organism evidence="1">
    <name type="scientific">Leviviridae sp</name>
    <dbReference type="NCBI Taxonomy" id="2027243"/>
    <lineage>
        <taxon>Viruses</taxon>
        <taxon>Riboviria</taxon>
        <taxon>Orthornavirae</taxon>
        <taxon>Lenarviricota</taxon>
        <taxon>Leviviricetes</taxon>
        <taxon>Norzivirales</taxon>
        <taxon>Fiersviridae</taxon>
    </lineage>
</organism>
<name>A0A514D260_9VIRU</name>